<sequence length="631" mass="70807">MSTTTLTRREQRAKAQHFIDTLEGTAFPNSKRIYVTGSQHDIRVPMREIQLSPTLIGGSKDNPQFEENEAVPVYDTSGPYGDPDVAINVQQGLAKLRQPWIDARNDSEELDDRSSAYTRERLADDGLDDLRFTGLLTPKRAKAGKRVTQLHYARHGIVTPEMEFIAIRENMGRERIRSEVLRHQHPGMNFGARLPENITPEFVRDEVAAGRAIIPANINHPESEPMIIGRNFLVKVNANIGNSAVTSSIEEEVEKLVWATRWGADTVMDLSTGRYIHETREWILRNSPVPIGTVPIYQALEKVNGIAEDLTWEAFRDTLLEQAEQGVDYFTIHAGVLLRYVPMTAKRLTGIVSRGGSIMAKWCLSHHKENFLFEHFREICEICAAYDVSLSLGDGLRPGSIQDANDEAQFSELHTLGELTKIAWEYDVQVMIEGPGHVPMHMIQRNMTEELESCHEAPFYTLGPLTTDIAPGYDHFTSGIGAAMIGWFGCAMLCYVTPKEHLGLPNKEDVKQGLITYKIAAHAADLAKGHPGAQIRDNAMSKARFEFRWEDQFNLALDPFTARAYHDETLPQESGKVAHFCSMCGPKFCSMKISQEVRDYAAAQAIEVGMADMSENFRAKGGEIYLKREEV</sequence>
<dbReference type="InterPro" id="IPR025747">
    <property type="entry name" value="ThiC-associated_dom"/>
</dbReference>
<dbReference type="Pfam" id="PF01964">
    <property type="entry name" value="ThiC_Rad_SAM"/>
    <property type="match status" value="1"/>
</dbReference>
<evidence type="ECO:0000256" key="1">
    <source>
        <dbReference type="ARBA" id="ARBA00003175"/>
    </source>
</evidence>
<evidence type="ECO:0000256" key="4">
    <source>
        <dbReference type="ARBA" id="ARBA00022691"/>
    </source>
</evidence>
<dbReference type="AlphaFoldDB" id="A0A3Z1N642"/>
<keyword evidence="8 13" id="KW-0408">Iron</keyword>
<dbReference type="SFLD" id="SFLDF00407">
    <property type="entry name" value="phosphomethylpyrimidine_syntha"/>
    <property type="match status" value="1"/>
</dbReference>
<dbReference type="HAMAP" id="MF_00089">
    <property type="entry name" value="ThiC"/>
    <property type="match status" value="1"/>
</dbReference>
<feature type="binding site" evidence="13">
    <location>
        <position position="437"/>
    </location>
    <ligand>
        <name>Zn(2+)</name>
        <dbReference type="ChEBI" id="CHEBI:29105"/>
    </ligand>
</feature>
<keyword evidence="10 13" id="KW-0456">Lyase</keyword>
<dbReference type="SFLD" id="SFLDG01114">
    <property type="entry name" value="phosphomethylpyrimidine_syntha"/>
    <property type="match status" value="1"/>
</dbReference>
<dbReference type="RefSeq" id="WP_023250107.1">
    <property type="nucleotide sequence ID" value="NZ_CP065062.1"/>
</dbReference>
<evidence type="ECO:0000256" key="12">
    <source>
        <dbReference type="ARBA" id="ARBA00061546"/>
    </source>
</evidence>
<evidence type="ECO:0000256" key="8">
    <source>
        <dbReference type="ARBA" id="ARBA00023004"/>
    </source>
</evidence>
<name>A0A3Z1N642_SALET</name>
<dbReference type="FunFam" id="3.20.20.540:FF:000001">
    <property type="entry name" value="Phosphomethylpyrimidine synthase"/>
    <property type="match status" value="1"/>
</dbReference>
<evidence type="ECO:0000256" key="7">
    <source>
        <dbReference type="ARBA" id="ARBA00022977"/>
    </source>
</evidence>
<dbReference type="InterPro" id="IPR037509">
    <property type="entry name" value="ThiC"/>
</dbReference>
<evidence type="ECO:0000256" key="5">
    <source>
        <dbReference type="ARBA" id="ARBA00022723"/>
    </source>
</evidence>
<keyword evidence="6 13" id="KW-0862">Zinc</keyword>
<dbReference type="EC" id="4.1.99.17" evidence="13"/>
<comment type="function">
    <text evidence="1 13">Catalyzes the synthesis of the hydroxymethylpyrimidine phosphate (HMP-P) moiety of thiamine from aminoimidazole ribotide (AIR) in a radical S-adenosyl-L-methionine (SAM)-dependent reaction.</text>
</comment>
<feature type="binding site" evidence="13">
    <location>
        <position position="581"/>
    </location>
    <ligand>
        <name>[4Fe-4S] cluster</name>
        <dbReference type="ChEBI" id="CHEBI:49883"/>
        <note>4Fe-4S-S-AdoMet</note>
    </ligand>
</feature>
<dbReference type="InterPro" id="IPR038521">
    <property type="entry name" value="ThiC/Bza_core_dom"/>
</dbReference>
<dbReference type="UniPathway" id="UPA00060"/>
<dbReference type="InterPro" id="IPR002817">
    <property type="entry name" value="ThiC/BzaA/B"/>
</dbReference>
<feature type="binding site" evidence="13">
    <location>
        <position position="584"/>
    </location>
    <ligand>
        <name>[4Fe-4S] cluster</name>
        <dbReference type="ChEBI" id="CHEBI:49883"/>
        <note>4Fe-4S-S-AdoMet</note>
    </ligand>
</feature>
<comment type="similarity">
    <text evidence="12 13">Belongs to the ThiC family.</text>
</comment>
<feature type="binding site" evidence="13">
    <location>
        <position position="589"/>
    </location>
    <ligand>
        <name>[4Fe-4S] cluster</name>
        <dbReference type="ChEBI" id="CHEBI:49883"/>
        <note>4Fe-4S-S-AdoMet</note>
    </ligand>
</feature>
<dbReference type="Pfam" id="PF13667">
    <property type="entry name" value="ThiC-associated"/>
    <property type="match status" value="1"/>
</dbReference>
<dbReference type="GO" id="GO:0070284">
    <property type="term" value="F:phosphomethylpyrimidine synthase activity"/>
    <property type="evidence" value="ECO:0007669"/>
    <property type="project" value="UniProtKB-EC"/>
</dbReference>
<dbReference type="PANTHER" id="PTHR30557:SF1">
    <property type="entry name" value="PHOSPHOMETHYLPYRIMIDINE SYNTHASE, CHLOROPLASTIC"/>
    <property type="match status" value="1"/>
</dbReference>
<feature type="binding site" evidence="13">
    <location>
        <position position="433"/>
    </location>
    <ligand>
        <name>substrate</name>
    </ligand>
</feature>
<dbReference type="GO" id="GO:0008270">
    <property type="term" value="F:zinc ion binding"/>
    <property type="evidence" value="ECO:0007669"/>
    <property type="project" value="UniProtKB-UniRule"/>
</dbReference>
<dbReference type="GO" id="GO:0051539">
    <property type="term" value="F:4 iron, 4 sulfur cluster binding"/>
    <property type="evidence" value="ECO:0007669"/>
    <property type="project" value="UniProtKB-KW"/>
</dbReference>
<dbReference type="PANTHER" id="PTHR30557">
    <property type="entry name" value="THIAMINE BIOSYNTHESIS PROTEIN THIC"/>
    <property type="match status" value="1"/>
</dbReference>
<dbReference type="NCBIfam" id="TIGR00190">
    <property type="entry name" value="thiC"/>
    <property type="match status" value="1"/>
</dbReference>
<dbReference type="NCBIfam" id="NF006763">
    <property type="entry name" value="PRK09284.1"/>
    <property type="match status" value="1"/>
</dbReference>
<evidence type="ECO:0000259" key="14">
    <source>
        <dbReference type="Pfam" id="PF13667"/>
    </source>
</evidence>
<dbReference type="SFLD" id="SFLDS00113">
    <property type="entry name" value="Radical_SAM_Phosphomethylpyrim"/>
    <property type="match status" value="1"/>
</dbReference>
<gene>
    <name evidence="13 15" type="primary">thiC</name>
    <name evidence="15" type="ORF">FL809_22080</name>
</gene>
<reference evidence="15" key="1">
    <citation type="submission" date="2019-07" db="EMBL/GenBank/DDBJ databases">
        <authorList>
            <person name="Ashton P.M."/>
            <person name="Dallman T."/>
            <person name="Nair S."/>
            <person name="De Pinna E."/>
            <person name="Peters T."/>
            <person name="Grant K."/>
        </authorList>
    </citation>
    <scope>NUCLEOTIDE SEQUENCE</scope>
    <source>
        <strain evidence="15">766755</strain>
    </source>
</reference>
<feature type="binding site" evidence="13">
    <location>
        <begin position="394"/>
        <end position="397"/>
    </location>
    <ligand>
        <name>substrate</name>
    </ligand>
</feature>
<feature type="binding site" evidence="13">
    <location>
        <position position="333"/>
    </location>
    <ligand>
        <name>substrate</name>
    </ligand>
</feature>
<dbReference type="GO" id="GO:0009228">
    <property type="term" value="P:thiamine biosynthetic process"/>
    <property type="evidence" value="ECO:0007669"/>
    <property type="project" value="UniProtKB-UniRule"/>
</dbReference>
<dbReference type="Gene3D" id="3.20.20.540">
    <property type="entry name" value="Radical SAM ThiC family, central domain"/>
    <property type="match status" value="1"/>
</dbReference>
<feature type="binding site" evidence="13">
    <location>
        <position position="501"/>
    </location>
    <ligand>
        <name>Zn(2+)</name>
        <dbReference type="ChEBI" id="CHEBI:29105"/>
    </ligand>
</feature>
<comment type="catalytic activity">
    <reaction evidence="11 13">
        <text>5-amino-1-(5-phospho-beta-D-ribosyl)imidazole + S-adenosyl-L-methionine = 4-amino-2-methyl-5-(phosphooxymethyl)pyrimidine + CO + 5'-deoxyadenosine + formate + L-methionine + 3 H(+)</text>
        <dbReference type="Rhea" id="RHEA:24840"/>
        <dbReference type="ChEBI" id="CHEBI:15378"/>
        <dbReference type="ChEBI" id="CHEBI:15740"/>
        <dbReference type="ChEBI" id="CHEBI:17245"/>
        <dbReference type="ChEBI" id="CHEBI:17319"/>
        <dbReference type="ChEBI" id="CHEBI:57844"/>
        <dbReference type="ChEBI" id="CHEBI:58354"/>
        <dbReference type="ChEBI" id="CHEBI:59789"/>
        <dbReference type="ChEBI" id="CHEBI:137981"/>
        <dbReference type="EC" id="4.1.99.17"/>
    </reaction>
</comment>
<dbReference type="GO" id="GO:0005829">
    <property type="term" value="C:cytosol"/>
    <property type="evidence" value="ECO:0007669"/>
    <property type="project" value="TreeGrafter"/>
</dbReference>
<evidence type="ECO:0000256" key="2">
    <source>
        <dbReference type="ARBA" id="ARBA00004948"/>
    </source>
</evidence>
<dbReference type="Gene3D" id="6.10.250.620">
    <property type="match status" value="1"/>
</dbReference>
<feature type="binding site" evidence="13">
    <location>
        <position position="297"/>
    </location>
    <ligand>
        <name>substrate</name>
    </ligand>
</feature>
<comment type="cofactor">
    <cofactor evidence="13">
        <name>[4Fe-4S] cluster</name>
        <dbReference type="ChEBI" id="CHEBI:49883"/>
    </cofactor>
    <text evidence="13">Binds 1 [4Fe-4S] cluster per subunit. The cluster is coordinated with 3 cysteines and an exchangeable S-adenosyl-L-methionine.</text>
</comment>
<comment type="pathway">
    <text evidence="2 13">Cofactor biosynthesis; thiamine diphosphate biosynthesis.</text>
</comment>
<keyword evidence="4 13" id="KW-0949">S-adenosyl-L-methionine</keyword>
<evidence type="ECO:0000256" key="13">
    <source>
        <dbReference type="HAMAP-Rule" id="MF_00089"/>
    </source>
</evidence>
<dbReference type="EMBL" id="AAILLZ010000026">
    <property type="protein sequence ID" value="ECF5275069.1"/>
    <property type="molecule type" value="Genomic_DNA"/>
</dbReference>
<comment type="subunit">
    <text evidence="13">Homodimer.</text>
</comment>
<organism evidence="15">
    <name type="scientific">Salmonella enterica I</name>
    <dbReference type="NCBI Taxonomy" id="59201"/>
    <lineage>
        <taxon>Bacteria</taxon>
        <taxon>Pseudomonadati</taxon>
        <taxon>Pseudomonadota</taxon>
        <taxon>Gammaproteobacteria</taxon>
        <taxon>Enterobacterales</taxon>
        <taxon>Enterobacteriaceae</taxon>
        <taxon>Salmonella</taxon>
    </lineage>
</organism>
<evidence type="ECO:0000256" key="11">
    <source>
        <dbReference type="ARBA" id="ARBA00050218"/>
    </source>
</evidence>
<evidence type="ECO:0000256" key="3">
    <source>
        <dbReference type="ARBA" id="ARBA00022485"/>
    </source>
</evidence>
<keyword evidence="5 13" id="KW-0479">Metal-binding</keyword>
<evidence type="ECO:0000256" key="9">
    <source>
        <dbReference type="ARBA" id="ARBA00023014"/>
    </source>
</evidence>
<keyword evidence="7 13" id="KW-0784">Thiamine biosynthesis</keyword>
<keyword evidence="9 13" id="KW-0411">Iron-sulfur</keyword>
<dbReference type="GO" id="GO:0009229">
    <property type="term" value="P:thiamine diphosphate biosynthetic process"/>
    <property type="evidence" value="ECO:0007669"/>
    <property type="project" value="UniProtKB-UniRule"/>
</dbReference>
<proteinExistence type="inferred from homology"/>
<feature type="binding site" evidence="13">
    <location>
        <position position="239"/>
    </location>
    <ligand>
        <name>substrate</name>
    </ligand>
</feature>
<protein>
    <recommendedName>
        <fullName evidence="13">Phosphomethylpyrimidine synthase</fullName>
        <ecNumber evidence="13">4.1.99.17</ecNumber>
    </recommendedName>
    <alternativeName>
        <fullName evidence="13">Hydroxymethylpyrimidine phosphate synthase</fullName>
        <shortName evidence="13">HMP-P synthase</shortName>
        <shortName evidence="13">HMP-phosphate synthase</shortName>
        <shortName evidence="13">HMPP synthase</shortName>
    </alternativeName>
    <alternativeName>
        <fullName evidence="13">Thiamine biosynthesis protein ThiC</fullName>
    </alternativeName>
</protein>
<evidence type="ECO:0000313" key="15">
    <source>
        <dbReference type="EMBL" id="ECF5275069.1"/>
    </source>
</evidence>
<accession>A0A3Z1N642</accession>
<comment type="caution">
    <text evidence="15">The sequence shown here is derived from an EMBL/GenBank/DDBJ whole genome shotgun (WGS) entry which is preliminary data.</text>
</comment>
<keyword evidence="3 13" id="KW-0004">4Fe-4S</keyword>
<evidence type="ECO:0000256" key="6">
    <source>
        <dbReference type="ARBA" id="ARBA00022833"/>
    </source>
</evidence>
<dbReference type="NCBIfam" id="NF009895">
    <property type="entry name" value="PRK13352.1"/>
    <property type="match status" value="1"/>
</dbReference>
<evidence type="ECO:0000256" key="10">
    <source>
        <dbReference type="ARBA" id="ARBA00023239"/>
    </source>
</evidence>
<feature type="binding site" evidence="13">
    <location>
        <begin position="353"/>
        <end position="355"/>
    </location>
    <ligand>
        <name>substrate</name>
    </ligand>
</feature>
<feature type="domain" description="ThiC-associated" evidence="14">
    <location>
        <begin position="27"/>
        <end position="108"/>
    </location>
</feature>
<feature type="binding site" evidence="13">
    <location>
        <position position="268"/>
    </location>
    <ligand>
        <name>substrate</name>
    </ligand>
</feature>
<feature type="binding site" evidence="13">
    <location>
        <position position="460"/>
    </location>
    <ligand>
        <name>substrate</name>
    </ligand>
</feature>